<dbReference type="CDD" id="cd03819">
    <property type="entry name" value="GT4_WavL-like"/>
    <property type="match status" value="1"/>
</dbReference>
<feature type="domain" description="Glycosyltransferase subfamily 4-like N-terminal" evidence="2">
    <location>
        <begin position="13"/>
        <end position="161"/>
    </location>
</feature>
<accession>A0A1W1WVA3</accession>
<dbReference type="SUPFAM" id="SSF53756">
    <property type="entry name" value="UDP-Glycosyltransferase/glycogen phosphorylase"/>
    <property type="match status" value="1"/>
</dbReference>
<sequence>MRVVQLLPELHEGGVERGVVEMNREFVQKGVESFVISAGGKLEEQIIKDGGVHMRFDVCSKNPLTAPLRTAGLKKIFGQIQPDIIHARSRVPAWLSYFARGDIPFVTTVHGFNSVNPYSAIMTKGERVICVSNPVKKYICQNYAIDEAKIRVIHRGVDLEKFDLQKIDKSFIATFKEQYDLQNKFIITSVGRITQLKDYETFIEAIALLKEQKPNVRGLIVGGVRKDKEEYFKKLQDLVKRLGVEENIIFTGSIAKVSEIYALSDVVVSSSKKPESFGRSIAEAMAMNTPVVATAHGGALDICKEGFGELFSPGDARELAQKILHVKKRSDLREYVAKNFSLQQMVEKTLAVYEELL</sequence>
<evidence type="ECO:0000259" key="2">
    <source>
        <dbReference type="Pfam" id="PF13439"/>
    </source>
</evidence>
<keyword evidence="3" id="KW-0808">Transferase</keyword>
<proteinExistence type="predicted"/>
<evidence type="ECO:0000313" key="4">
    <source>
        <dbReference type="Proteomes" id="UP000192602"/>
    </source>
</evidence>
<reference evidence="4" key="1">
    <citation type="submission" date="2017-04" db="EMBL/GenBank/DDBJ databases">
        <authorList>
            <person name="Varghese N."/>
            <person name="Submissions S."/>
        </authorList>
    </citation>
    <scope>NUCLEOTIDE SEQUENCE [LARGE SCALE GENOMIC DNA]</scope>
    <source>
        <strain evidence="4">DSM 16512</strain>
    </source>
</reference>
<dbReference type="EMBL" id="FWWZ01000001">
    <property type="protein sequence ID" value="SMC10145.1"/>
    <property type="molecule type" value="Genomic_DNA"/>
</dbReference>
<dbReference type="GO" id="GO:0016757">
    <property type="term" value="F:glycosyltransferase activity"/>
    <property type="evidence" value="ECO:0007669"/>
    <property type="project" value="InterPro"/>
</dbReference>
<dbReference type="RefSeq" id="WP_084276520.1">
    <property type="nucleotide sequence ID" value="NZ_AP026671.1"/>
</dbReference>
<dbReference type="PANTHER" id="PTHR12526">
    <property type="entry name" value="GLYCOSYLTRANSFERASE"/>
    <property type="match status" value="1"/>
</dbReference>
<dbReference type="Proteomes" id="UP000192602">
    <property type="component" value="Unassembled WGS sequence"/>
</dbReference>
<dbReference type="STRING" id="1069081.SAMN05660197_1984"/>
<dbReference type="AlphaFoldDB" id="A0A1W1WVA3"/>
<dbReference type="InterPro" id="IPR028098">
    <property type="entry name" value="Glyco_trans_4-like_N"/>
</dbReference>
<dbReference type="Pfam" id="PF13439">
    <property type="entry name" value="Glyco_transf_4"/>
    <property type="match status" value="1"/>
</dbReference>
<gene>
    <name evidence="3" type="ORF">SAMN05660197_1984</name>
</gene>
<name>A0A1W1WVA3_9BACT</name>
<dbReference type="Pfam" id="PF00534">
    <property type="entry name" value="Glycos_transf_1"/>
    <property type="match status" value="1"/>
</dbReference>
<evidence type="ECO:0000313" key="3">
    <source>
        <dbReference type="EMBL" id="SMC10145.1"/>
    </source>
</evidence>
<dbReference type="OrthoDB" id="5147801at2"/>
<evidence type="ECO:0000259" key="1">
    <source>
        <dbReference type="Pfam" id="PF00534"/>
    </source>
</evidence>
<feature type="domain" description="Glycosyl transferase family 1" evidence="1">
    <location>
        <begin position="176"/>
        <end position="339"/>
    </location>
</feature>
<organism evidence="3 4">
    <name type="scientific">Nitratiruptor tergarcus DSM 16512</name>
    <dbReference type="NCBI Taxonomy" id="1069081"/>
    <lineage>
        <taxon>Bacteria</taxon>
        <taxon>Pseudomonadati</taxon>
        <taxon>Campylobacterota</taxon>
        <taxon>Epsilonproteobacteria</taxon>
        <taxon>Nautiliales</taxon>
        <taxon>Nitratiruptoraceae</taxon>
        <taxon>Nitratiruptor</taxon>
    </lineage>
</organism>
<dbReference type="Gene3D" id="3.40.50.2000">
    <property type="entry name" value="Glycogen Phosphorylase B"/>
    <property type="match status" value="2"/>
</dbReference>
<protein>
    <submittedName>
        <fullName evidence="3">Glycosyltransferase involved in cell wall bisynthesis</fullName>
    </submittedName>
</protein>
<keyword evidence="4" id="KW-1185">Reference proteome</keyword>
<dbReference type="InterPro" id="IPR001296">
    <property type="entry name" value="Glyco_trans_1"/>
</dbReference>